<organism evidence="2 3">
    <name type="scientific">Sphingorhabdus lacus</name>
    <dbReference type="NCBI Taxonomy" id="392610"/>
    <lineage>
        <taxon>Bacteria</taxon>
        <taxon>Pseudomonadati</taxon>
        <taxon>Pseudomonadota</taxon>
        <taxon>Alphaproteobacteria</taxon>
        <taxon>Sphingomonadales</taxon>
        <taxon>Sphingomonadaceae</taxon>
        <taxon>Sphingorhabdus</taxon>
    </lineage>
</organism>
<keyword evidence="1" id="KW-1133">Transmembrane helix</keyword>
<evidence type="ECO:0000256" key="1">
    <source>
        <dbReference type="SAM" id="Phobius"/>
    </source>
</evidence>
<dbReference type="InterPro" id="IPR043504">
    <property type="entry name" value="Peptidase_S1_PA_chymotrypsin"/>
</dbReference>
<dbReference type="PRINTS" id="PR00834">
    <property type="entry name" value="PROTEASES2C"/>
</dbReference>
<dbReference type="GO" id="GO:0006508">
    <property type="term" value="P:proteolysis"/>
    <property type="evidence" value="ECO:0007669"/>
    <property type="project" value="UniProtKB-KW"/>
</dbReference>
<keyword evidence="2" id="KW-0645">Protease</keyword>
<sequence length="522" mass="55725">MARAFMVDWHMRYFLALLLLLTPFAVSQSRGDASDIAAATRSVVRIAVFSSSDGQRTLIGYGSGVAVASEKIITNAHVAEPARTDESVTFTVIPSEGSETYSARLIASSPGKDLALLQLTGNGRLIPASFFSGIVGDGADVFAIGYPANVDIALEQSEADVLRPSPPVKTRGSISSGRSSKSVESLLHTAPIAPGSSGGPLADSCGRVIGINSFGSVADGGGAEFYFAISVREVITFLQGNGVNLAAVTNECRSVAELTRAEAEREAAIRAKVETEARIASELQRSREGKVRSDAEHAVIGERENHLALATLLLVVSAVAGGAAWQFTERAQRDRFKIAAGIGGFALAAAIIVFLARPSFDEVDERVRAAMSENLKSGVTPNSATATVDAGKRRCVLQAERSRATVSDTADVIFTWSKNGCVNDRTQYIDNAGTWSRSFVPNNDAQVSIVSYEPKNEVYRIERYLLGLDAMEKARIARQRYEVTKCSADSKTTDKIDSMNKAVREVLPSSPNEILVFACSDN</sequence>
<name>A0A6I6L4P1_9SPHN</name>
<feature type="transmembrane region" description="Helical" evidence="1">
    <location>
        <begin position="338"/>
        <end position="356"/>
    </location>
</feature>
<keyword evidence="1" id="KW-0812">Transmembrane</keyword>
<dbReference type="InterPro" id="IPR009003">
    <property type="entry name" value="Peptidase_S1_PA"/>
</dbReference>
<keyword evidence="2" id="KW-0378">Hydrolase</keyword>
<feature type="transmembrane region" description="Helical" evidence="1">
    <location>
        <begin position="307"/>
        <end position="326"/>
    </location>
</feature>
<dbReference type="InterPro" id="IPR001940">
    <property type="entry name" value="Peptidase_S1C"/>
</dbReference>
<dbReference type="Gene3D" id="2.40.10.10">
    <property type="entry name" value="Trypsin-like serine proteases"/>
    <property type="match status" value="2"/>
</dbReference>
<gene>
    <name evidence="2" type="ORF">EUU25_09920</name>
</gene>
<keyword evidence="1" id="KW-0472">Membrane</keyword>
<keyword evidence="3" id="KW-1185">Reference proteome</keyword>
<dbReference type="GO" id="GO:0004252">
    <property type="term" value="F:serine-type endopeptidase activity"/>
    <property type="evidence" value="ECO:0007669"/>
    <property type="project" value="InterPro"/>
</dbReference>
<dbReference type="OrthoDB" id="9766361at2"/>
<dbReference type="KEGG" id="slaa:EUU25_09920"/>
<evidence type="ECO:0000313" key="3">
    <source>
        <dbReference type="Proteomes" id="UP000428803"/>
    </source>
</evidence>
<dbReference type="PANTHER" id="PTHR43019:SF23">
    <property type="entry name" value="PROTEASE DO-LIKE 5, CHLOROPLASTIC"/>
    <property type="match status" value="1"/>
</dbReference>
<evidence type="ECO:0000313" key="2">
    <source>
        <dbReference type="EMBL" id="QGY80905.1"/>
    </source>
</evidence>
<accession>A0A6I6L4P1</accession>
<dbReference type="PANTHER" id="PTHR43019">
    <property type="entry name" value="SERINE ENDOPROTEASE DEGS"/>
    <property type="match status" value="1"/>
</dbReference>
<reference evidence="3" key="1">
    <citation type="submission" date="2019-01" db="EMBL/GenBank/DDBJ databases">
        <title>Sphingorhabdus lacus sp.nov., isolated from an oligotrophic freshwater lake.</title>
        <authorList>
            <person name="Park M."/>
        </authorList>
    </citation>
    <scope>NUCLEOTIDE SEQUENCE [LARGE SCALE GENOMIC DNA]</scope>
    <source>
        <strain evidence="3">IMCC1753</strain>
    </source>
</reference>
<dbReference type="SUPFAM" id="SSF50494">
    <property type="entry name" value="Trypsin-like serine proteases"/>
    <property type="match status" value="1"/>
</dbReference>
<dbReference type="RefSeq" id="WP_158900592.1">
    <property type="nucleotide sequence ID" value="NZ_CP035733.1"/>
</dbReference>
<dbReference type="Pfam" id="PF13365">
    <property type="entry name" value="Trypsin_2"/>
    <property type="match status" value="1"/>
</dbReference>
<proteinExistence type="predicted"/>
<dbReference type="EMBL" id="CP035733">
    <property type="protein sequence ID" value="QGY80905.1"/>
    <property type="molecule type" value="Genomic_DNA"/>
</dbReference>
<dbReference type="AlphaFoldDB" id="A0A6I6L4P1"/>
<dbReference type="Proteomes" id="UP000428803">
    <property type="component" value="Chromosome"/>
</dbReference>
<protein>
    <submittedName>
        <fullName evidence="2">Serine protease</fullName>
    </submittedName>
</protein>